<keyword evidence="6" id="KW-0274">FAD</keyword>
<sequence>MTASSSHIVVIGSGLAGYGVLRELRKLAPDARLTLVTQDDGHFYSKPALSTALAKGKVADTLITTPAEKMTAQLKLDLRAGRLVEAIDREDKAVLTTGGPIFYDKLVLALGADPVRPPIDGDAVHLAMAVNNLDDYRTFREKLPDGARVLIMGGGLVGTEFANDLSATGYQPVVVDMLSHPLAQLVPPGVGNMIRDALAAKGVEWHLGRKVVALRKIDGGIRAELDNGVTIDAPAVLSAVGLRPHVALARDAGLEVSHGIRVDQTGRTSDPDIYAIGDCAEYPQGLAAYVTPIMSAARAIAPSALGTPTEIRFPPLSVQVKTTAYPVVLLPAPFGVDGEWKEEANDEKGLKYLFRDADGIVRGYVFTRDYCQERMDMDRTLSEQMMGTAA</sequence>
<gene>
    <name evidence="11" type="primary">rubB</name>
    <name evidence="11" type="ORF">GCM10011349_25040</name>
</gene>
<protein>
    <submittedName>
        <fullName evidence="11">Pyridine nucleotide-disulfide oxidoreductase</fullName>
    </submittedName>
</protein>
<evidence type="ECO:0000256" key="8">
    <source>
        <dbReference type="ARBA" id="ARBA00023027"/>
    </source>
</evidence>
<dbReference type="Pfam" id="PF18113">
    <property type="entry name" value="Rbx_binding"/>
    <property type="match status" value="1"/>
</dbReference>
<dbReference type="Proteomes" id="UP000605099">
    <property type="component" value="Unassembled WGS sequence"/>
</dbReference>
<dbReference type="PRINTS" id="PR00411">
    <property type="entry name" value="PNDRDTASEI"/>
</dbReference>
<proteinExistence type="inferred from homology"/>
<reference evidence="12" key="1">
    <citation type="journal article" date="2019" name="Int. J. Syst. Evol. Microbiol.">
        <title>The Global Catalogue of Microorganisms (GCM) 10K type strain sequencing project: providing services to taxonomists for standard genome sequencing and annotation.</title>
        <authorList>
            <consortium name="The Broad Institute Genomics Platform"/>
            <consortium name="The Broad Institute Genome Sequencing Center for Infectious Disease"/>
            <person name="Wu L."/>
            <person name="Ma J."/>
        </authorList>
    </citation>
    <scope>NUCLEOTIDE SEQUENCE [LARGE SCALE GENOMIC DNA]</scope>
    <source>
        <strain evidence="12">CGMCC 1.6784</strain>
    </source>
</reference>
<keyword evidence="8" id="KW-0520">NAD</keyword>
<evidence type="ECO:0000256" key="1">
    <source>
        <dbReference type="ARBA" id="ARBA00001974"/>
    </source>
</evidence>
<dbReference type="InterPro" id="IPR023753">
    <property type="entry name" value="FAD/NAD-binding_dom"/>
</dbReference>
<dbReference type="PRINTS" id="PR00368">
    <property type="entry name" value="FADPNR"/>
</dbReference>
<evidence type="ECO:0000256" key="5">
    <source>
        <dbReference type="ARBA" id="ARBA00022630"/>
    </source>
</evidence>
<evidence type="ECO:0000313" key="11">
    <source>
        <dbReference type="EMBL" id="GGN52014.1"/>
    </source>
</evidence>
<name>A0ABQ2JQH8_9SPHN</name>
<evidence type="ECO:0000256" key="4">
    <source>
        <dbReference type="ARBA" id="ARBA00022490"/>
    </source>
</evidence>
<comment type="cofactor">
    <cofactor evidence="1">
        <name>FAD</name>
        <dbReference type="ChEBI" id="CHEBI:57692"/>
    </cofactor>
</comment>
<comment type="caution">
    <text evidence="11">The sequence shown here is derived from an EMBL/GenBank/DDBJ whole genome shotgun (WGS) entry which is preliminary data.</text>
</comment>
<dbReference type="SUPFAM" id="SSF51905">
    <property type="entry name" value="FAD/NAD(P)-binding domain"/>
    <property type="match status" value="1"/>
</dbReference>
<keyword evidence="5" id="KW-0285">Flavoprotein</keyword>
<evidence type="ECO:0000259" key="10">
    <source>
        <dbReference type="Pfam" id="PF18113"/>
    </source>
</evidence>
<dbReference type="InterPro" id="IPR036188">
    <property type="entry name" value="FAD/NAD-bd_sf"/>
</dbReference>
<dbReference type="Gene3D" id="3.30.390.120">
    <property type="match status" value="1"/>
</dbReference>
<evidence type="ECO:0000256" key="6">
    <source>
        <dbReference type="ARBA" id="ARBA00022827"/>
    </source>
</evidence>
<dbReference type="Gene3D" id="3.50.50.60">
    <property type="entry name" value="FAD/NAD(P)-binding domain"/>
    <property type="match status" value="2"/>
</dbReference>
<keyword evidence="12" id="KW-1185">Reference proteome</keyword>
<keyword evidence="7" id="KW-0560">Oxidoreductase</keyword>
<evidence type="ECO:0000256" key="7">
    <source>
        <dbReference type="ARBA" id="ARBA00023002"/>
    </source>
</evidence>
<feature type="domain" description="Rubredoxin binding" evidence="10">
    <location>
        <begin position="310"/>
        <end position="379"/>
    </location>
</feature>
<dbReference type="RefSeq" id="WP_188820035.1">
    <property type="nucleotide sequence ID" value="NZ_BMLK01000011.1"/>
</dbReference>
<evidence type="ECO:0000313" key="12">
    <source>
        <dbReference type="Proteomes" id="UP000605099"/>
    </source>
</evidence>
<dbReference type="InterPro" id="IPR041364">
    <property type="entry name" value="Rbx-bd"/>
</dbReference>
<evidence type="ECO:0000256" key="3">
    <source>
        <dbReference type="ARBA" id="ARBA00006442"/>
    </source>
</evidence>
<dbReference type="Pfam" id="PF07992">
    <property type="entry name" value="Pyr_redox_2"/>
    <property type="match status" value="1"/>
</dbReference>
<feature type="domain" description="FAD/NAD(P)-binding" evidence="9">
    <location>
        <begin position="7"/>
        <end position="284"/>
    </location>
</feature>
<dbReference type="InterPro" id="IPR050260">
    <property type="entry name" value="FAD-bd_OxRdtase"/>
</dbReference>
<keyword evidence="4" id="KW-0963">Cytoplasm</keyword>
<evidence type="ECO:0000256" key="2">
    <source>
        <dbReference type="ARBA" id="ARBA00004496"/>
    </source>
</evidence>
<comment type="subcellular location">
    <subcellularLocation>
        <location evidence="2">Cytoplasm</location>
    </subcellularLocation>
</comment>
<dbReference type="PANTHER" id="PTHR43429">
    <property type="entry name" value="PYRIDINE NUCLEOTIDE-DISULFIDE OXIDOREDUCTASE DOMAIN-CONTAINING"/>
    <property type="match status" value="1"/>
</dbReference>
<accession>A0ABQ2JQH8</accession>
<dbReference type="PANTHER" id="PTHR43429:SF3">
    <property type="entry name" value="NITRITE REDUCTASE [NAD(P)H]"/>
    <property type="match status" value="1"/>
</dbReference>
<evidence type="ECO:0000259" key="9">
    <source>
        <dbReference type="Pfam" id="PF07992"/>
    </source>
</evidence>
<comment type="similarity">
    <text evidence="3">Belongs to the FAD-dependent oxidoreductase family.</text>
</comment>
<organism evidence="11 12">
    <name type="scientific">Novosphingobium indicum</name>
    <dbReference type="NCBI Taxonomy" id="462949"/>
    <lineage>
        <taxon>Bacteria</taxon>
        <taxon>Pseudomonadati</taxon>
        <taxon>Pseudomonadota</taxon>
        <taxon>Alphaproteobacteria</taxon>
        <taxon>Sphingomonadales</taxon>
        <taxon>Sphingomonadaceae</taxon>
        <taxon>Novosphingobium</taxon>
    </lineage>
</organism>
<dbReference type="EMBL" id="BMLK01000011">
    <property type="protein sequence ID" value="GGN52014.1"/>
    <property type="molecule type" value="Genomic_DNA"/>
</dbReference>